<dbReference type="EMBL" id="BART01004633">
    <property type="protein sequence ID" value="GAG55221.1"/>
    <property type="molecule type" value="Genomic_DNA"/>
</dbReference>
<proteinExistence type="predicted"/>
<dbReference type="GO" id="GO:0003677">
    <property type="term" value="F:DNA binding"/>
    <property type="evidence" value="ECO:0007669"/>
    <property type="project" value="InterPro"/>
</dbReference>
<dbReference type="SMART" id="SM00530">
    <property type="entry name" value="HTH_XRE"/>
    <property type="match status" value="1"/>
</dbReference>
<dbReference type="PROSITE" id="PS50943">
    <property type="entry name" value="HTH_CROC1"/>
    <property type="match status" value="1"/>
</dbReference>
<dbReference type="InterPro" id="IPR010982">
    <property type="entry name" value="Lambda_DNA-bd_dom_sf"/>
</dbReference>
<dbReference type="Pfam" id="PF01381">
    <property type="entry name" value="HTH_3"/>
    <property type="match status" value="1"/>
</dbReference>
<comment type="caution">
    <text evidence="2">The sequence shown here is derived from an EMBL/GenBank/DDBJ whole genome shotgun (WGS) entry which is preliminary data.</text>
</comment>
<accession>X1A4U5</accession>
<gene>
    <name evidence="2" type="ORF">S01H4_11454</name>
</gene>
<sequence>MNRLRKARLRADKSQLKLMQETGIYFATISRIERGWLEPSEEQKKKLGDALNVEINWLFPE</sequence>
<dbReference type="InterPro" id="IPR001387">
    <property type="entry name" value="Cro/C1-type_HTH"/>
</dbReference>
<dbReference type="SUPFAM" id="SSF47413">
    <property type="entry name" value="lambda repressor-like DNA-binding domains"/>
    <property type="match status" value="1"/>
</dbReference>
<feature type="domain" description="HTH cro/C1-type" evidence="1">
    <location>
        <begin position="4"/>
        <end position="58"/>
    </location>
</feature>
<dbReference type="Gene3D" id="1.10.260.40">
    <property type="entry name" value="lambda repressor-like DNA-binding domains"/>
    <property type="match status" value="1"/>
</dbReference>
<reference evidence="2" key="1">
    <citation type="journal article" date="2014" name="Front. Microbiol.">
        <title>High frequency of phylogenetically diverse reductive dehalogenase-homologous genes in deep subseafloor sedimentary metagenomes.</title>
        <authorList>
            <person name="Kawai M."/>
            <person name="Futagami T."/>
            <person name="Toyoda A."/>
            <person name="Takaki Y."/>
            <person name="Nishi S."/>
            <person name="Hori S."/>
            <person name="Arai W."/>
            <person name="Tsubouchi T."/>
            <person name="Morono Y."/>
            <person name="Uchiyama I."/>
            <person name="Ito T."/>
            <person name="Fujiyama A."/>
            <person name="Inagaki F."/>
            <person name="Takami H."/>
        </authorList>
    </citation>
    <scope>NUCLEOTIDE SEQUENCE</scope>
    <source>
        <strain evidence="2">Expedition CK06-06</strain>
    </source>
</reference>
<evidence type="ECO:0000313" key="2">
    <source>
        <dbReference type="EMBL" id="GAG55221.1"/>
    </source>
</evidence>
<name>X1A4U5_9ZZZZ</name>
<evidence type="ECO:0000259" key="1">
    <source>
        <dbReference type="PROSITE" id="PS50943"/>
    </source>
</evidence>
<organism evidence="2">
    <name type="scientific">marine sediment metagenome</name>
    <dbReference type="NCBI Taxonomy" id="412755"/>
    <lineage>
        <taxon>unclassified sequences</taxon>
        <taxon>metagenomes</taxon>
        <taxon>ecological metagenomes</taxon>
    </lineage>
</organism>
<protein>
    <recommendedName>
        <fullName evidence="1">HTH cro/C1-type domain-containing protein</fullName>
    </recommendedName>
</protein>
<dbReference type="AlphaFoldDB" id="X1A4U5"/>
<dbReference type="CDD" id="cd00093">
    <property type="entry name" value="HTH_XRE"/>
    <property type="match status" value="1"/>
</dbReference>